<dbReference type="InterPro" id="IPR044149">
    <property type="entry name" value="Nitrilases_CHs"/>
</dbReference>
<dbReference type="Gene3D" id="3.60.110.10">
    <property type="entry name" value="Carbon-nitrogen hydrolase"/>
    <property type="match status" value="1"/>
</dbReference>
<evidence type="ECO:0000259" key="3">
    <source>
        <dbReference type="PROSITE" id="PS50263"/>
    </source>
</evidence>
<proteinExistence type="inferred from homology"/>
<protein>
    <submittedName>
        <fullName evidence="4">Carbon-nitrogen hydrolase family protein</fullName>
    </submittedName>
</protein>
<organism evidence="4 5">
    <name type="scientific">Undibacterium fentianense</name>
    <dbReference type="NCBI Taxonomy" id="2828728"/>
    <lineage>
        <taxon>Bacteria</taxon>
        <taxon>Pseudomonadati</taxon>
        <taxon>Pseudomonadota</taxon>
        <taxon>Betaproteobacteria</taxon>
        <taxon>Burkholderiales</taxon>
        <taxon>Oxalobacteraceae</taxon>
        <taxon>Undibacterium</taxon>
    </lineage>
</organism>
<keyword evidence="5" id="KW-1185">Reference proteome</keyword>
<dbReference type="EMBL" id="JAGSPJ010000003">
    <property type="protein sequence ID" value="MBR7800224.1"/>
    <property type="molecule type" value="Genomic_DNA"/>
</dbReference>
<feature type="active site" description="Proton acceptor" evidence="2">
    <location>
        <position position="49"/>
    </location>
</feature>
<dbReference type="CDD" id="cd07564">
    <property type="entry name" value="nitrilases_CHs"/>
    <property type="match status" value="1"/>
</dbReference>
<dbReference type="InterPro" id="IPR036526">
    <property type="entry name" value="C-N_Hydrolase_sf"/>
</dbReference>
<evidence type="ECO:0000313" key="4">
    <source>
        <dbReference type="EMBL" id="MBR7800224.1"/>
    </source>
</evidence>
<comment type="caution">
    <text evidence="4">The sequence shown here is derived from an EMBL/GenBank/DDBJ whole genome shotgun (WGS) entry which is preliminary data.</text>
</comment>
<evidence type="ECO:0000256" key="2">
    <source>
        <dbReference type="PROSITE-ProRule" id="PRU10139"/>
    </source>
</evidence>
<dbReference type="Pfam" id="PF00795">
    <property type="entry name" value="CN_hydrolase"/>
    <property type="match status" value="1"/>
</dbReference>
<dbReference type="GO" id="GO:0000257">
    <property type="term" value="F:nitrilase activity"/>
    <property type="evidence" value="ECO:0007669"/>
    <property type="project" value="UniProtKB-ARBA"/>
</dbReference>
<feature type="domain" description="CN hydrolase" evidence="3">
    <location>
        <begin position="9"/>
        <end position="282"/>
    </location>
</feature>
<evidence type="ECO:0000256" key="1">
    <source>
        <dbReference type="ARBA" id="ARBA00008129"/>
    </source>
</evidence>
<dbReference type="PROSITE" id="PS00920">
    <property type="entry name" value="NITRIL_CHT_1"/>
    <property type="match status" value="1"/>
</dbReference>
<comment type="similarity">
    <text evidence="1">Belongs to the carbon-nitrogen hydrolase superfamily. Nitrilase family.</text>
</comment>
<dbReference type="SUPFAM" id="SSF56317">
    <property type="entry name" value="Carbon-nitrogen hydrolase"/>
    <property type="match status" value="1"/>
</dbReference>
<reference evidence="4" key="1">
    <citation type="submission" date="2021-04" db="EMBL/GenBank/DDBJ databases">
        <title>novel species isolated from subtropical streams in China.</title>
        <authorList>
            <person name="Lu H."/>
        </authorList>
    </citation>
    <scope>NUCLEOTIDE SEQUENCE</scope>
    <source>
        <strain evidence="4">FT137W</strain>
    </source>
</reference>
<dbReference type="PANTHER" id="PTHR46044">
    <property type="entry name" value="NITRILASE"/>
    <property type="match status" value="1"/>
</dbReference>
<dbReference type="PROSITE" id="PS50263">
    <property type="entry name" value="CN_HYDROLASE"/>
    <property type="match status" value="1"/>
</dbReference>
<dbReference type="InterPro" id="IPR003010">
    <property type="entry name" value="C-N_Hydrolase"/>
</dbReference>
<name>A0A941ICI4_9BURK</name>
<sequence length="320" mass="35658">MITNHQDKITVALAQIAPVWLNRIATTAKMLDYVQQAAQQGARLVCFGETLLPGYPFWLDLTDGARFNDEVQKDLHAHYVQQGVDIEAGDLDAFCAAAKQYQIAIMLGCLERPKDRTGYSVYCSCVYIGADGVIGSVHRKLMPTYEERLTWAAGDGHGLRTHALDGFTIGGLNCWENWMPLSRAALYAQGEDLHVGIWPGNLRNTEDLTRFIAKEGRSFSIAVSGLMRKQDFPADTPHLDLILARCPEILANGGSCIAAPDGSWVVEPVIDQECLLIATLDRNQVRRERQNFDVAGHYSRPDVTRLVVNRQRQQLANFED</sequence>
<keyword evidence="4" id="KW-0378">Hydrolase</keyword>
<gene>
    <name evidence="4" type="ORF">KDM90_09460</name>
</gene>
<dbReference type="PANTHER" id="PTHR46044:SF1">
    <property type="entry name" value="CN HYDROLASE DOMAIN-CONTAINING PROTEIN"/>
    <property type="match status" value="1"/>
</dbReference>
<evidence type="ECO:0000313" key="5">
    <source>
        <dbReference type="Proteomes" id="UP000678545"/>
    </source>
</evidence>
<dbReference type="AlphaFoldDB" id="A0A941ICI4"/>
<accession>A0A941ICI4</accession>
<dbReference type="PROSITE" id="PS00921">
    <property type="entry name" value="NITRIL_CHT_2"/>
    <property type="match status" value="1"/>
</dbReference>
<dbReference type="Proteomes" id="UP000678545">
    <property type="component" value="Unassembled WGS sequence"/>
</dbReference>
<dbReference type="InterPro" id="IPR000132">
    <property type="entry name" value="Nitrilase/CN_hydratase_CS"/>
</dbReference>
<dbReference type="RefSeq" id="WP_212675347.1">
    <property type="nucleotide sequence ID" value="NZ_JAGSPJ010000003.1"/>
</dbReference>